<evidence type="ECO:0000256" key="1">
    <source>
        <dbReference type="ARBA" id="ARBA00006471"/>
    </source>
</evidence>
<proteinExistence type="inferred from homology"/>
<name>A0A3A4ZAP9_UNCKA</name>
<dbReference type="GO" id="GO:0005840">
    <property type="term" value="C:ribosome"/>
    <property type="evidence" value="ECO:0007669"/>
    <property type="project" value="UniProtKB-KW"/>
</dbReference>
<dbReference type="GO" id="GO:1990904">
    <property type="term" value="C:ribonucleoprotein complex"/>
    <property type="evidence" value="ECO:0007669"/>
    <property type="project" value="UniProtKB-KW"/>
</dbReference>
<keyword evidence="5" id="KW-0694">RNA-binding</keyword>
<evidence type="ECO:0000313" key="7">
    <source>
        <dbReference type="Proteomes" id="UP000265540"/>
    </source>
</evidence>
<gene>
    <name evidence="5" type="primary">rpsH</name>
    <name evidence="6" type="ORF">C4561_05390</name>
</gene>
<dbReference type="NCBIfam" id="NF001109">
    <property type="entry name" value="PRK00136.1"/>
    <property type="match status" value="1"/>
</dbReference>
<dbReference type="EMBL" id="QZJF01000022">
    <property type="protein sequence ID" value="RJR26395.1"/>
    <property type="molecule type" value="Genomic_DNA"/>
</dbReference>
<evidence type="ECO:0000256" key="2">
    <source>
        <dbReference type="ARBA" id="ARBA00022980"/>
    </source>
</evidence>
<dbReference type="Proteomes" id="UP000265540">
    <property type="component" value="Unassembled WGS sequence"/>
</dbReference>
<dbReference type="GO" id="GO:0019843">
    <property type="term" value="F:rRNA binding"/>
    <property type="evidence" value="ECO:0007669"/>
    <property type="project" value="UniProtKB-UniRule"/>
</dbReference>
<evidence type="ECO:0000256" key="4">
    <source>
        <dbReference type="ARBA" id="ARBA00035258"/>
    </source>
</evidence>
<comment type="caution">
    <text evidence="6">The sequence shown here is derived from an EMBL/GenBank/DDBJ whole genome shotgun (WGS) entry which is preliminary data.</text>
</comment>
<comment type="similarity">
    <text evidence="1 5">Belongs to the universal ribosomal protein uS8 family.</text>
</comment>
<comment type="subunit">
    <text evidence="5">Part of the 30S ribosomal subunit. Contacts proteins S5 and S12.</text>
</comment>
<evidence type="ECO:0000256" key="5">
    <source>
        <dbReference type="HAMAP-Rule" id="MF_01302"/>
    </source>
</evidence>
<dbReference type="PANTHER" id="PTHR11758">
    <property type="entry name" value="40S RIBOSOMAL PROTEIN S15A"/>
    <property type="match status" value="1"/>
</dbReference>
<comment type="function">
    <text evidence="5">One of the primary rRNA binding proteins, it binds directly to 16S rRNA central domain where it helps coordinate assembly of the platform of the 30S subunit.</text>
</comment>
<sequence>MSLDRTANMLSSIKNAAMAKKQVVEIFYSKECESIAKVLEKKGFLSEVKVFKPADKSYKMLHLELYVDQDGNYSVTDVKRISKPGRRVYKPAKEIHPIAAGFGTVVVSTSRGIFSGEEARKRKLGGEVICEVR</sequence>
<dbReference type="InterPro" id="IPR000630">
    <property type="entry name" value="Ribosomal_uS8"/>
</dbReference>
<keyword evidence="3 5" id="KW-0687">Ribonucleoprotein</keyword>
<dbReference type="GO" id="GO:0005737">
    <property type="term" value="C:cytoplasm"/>
    <property type="evidence" value="ECO:0007669"/>
    <property type="project" value="UniProtKB-ARBA"/>
</dbReference>
<protein>
    <recommendedName>
        <fullName evidence="4 5">Small ribosomal subunit protein uS8</fullName>
    </recommendedName>
</protein>
<dbReference type="HAMAP" id="MF_01302_B">
    <property type="entry name" value="Ribosomal_uS8_B"/>
    <property type="match status" value="1"/>
</dbReference>
<dbReference type="GO" id="GO:0003735">
    <property type="term" value="F:structural constituent of ribosome"/>
    <property type="evidence" value="ECO:0007669"/>
    <property type="project" value="InterPro"/>
</dbReference>
<reference evidence="6 7" key="1">
    <citation type="journal article" date="2017" name="ISME J.">
        <title>Energy and carbon metabolisms in a deep terrestrial subsurface fluid microbial community.</title>
        <authorList>
            <person name="Momper L."/>
            <person name="Jungbluth S.P."/>
            <person name="Lee M.D."/>
            <person name="Amend J.P."/>
        </authorList>
    </citation>
    <scope>NUCLEOTIDE SEQUENCE [LARGE SCALE GENOMIC DNA]</scope>
    <source>
        <strain evidence="6">SURF_46</strain>
    </source>
</reference>
<dbReference type="Gene3D" id="3.30.1490.10">
    <property type="match status" value="1"/>
</dbReference>
<keyword evidence="2 5" id="KW-0689">Ribosomal protein</keyword>
<dbReference type="InterPro" id="IPR035987">
    <property type="entry name" value="Ribosomal_uS8_sf"/>
</dbReference>
<evidence type="ECO:0000313" key="6">
    <source>
        <dbReference type="EMBL" id="RJR26395.1"/>
    </source>
</evidence>
<dbReference type="GO" id="GO:0006412">
    <property type="term" value="P:translation"/>
    <property type="evidence" value="ECO:0007669"/>
    <property type="project" value="UniProtKB-UniRule"/>
</dbReference>
<organism evidence="6 7">
    <name type="scientific">candidate division WWE3 bacterium</name>
    <dbReference type="NCBI Taxonomy" id="2053526"/>
    <lineage>
        <taxon>Bacteria</taxon>
        <taxon>Katanobacteria</taxon>
    </lineage>
</organism>
<dbReference type="Pfam" id="PF00410">
    <property type="entry name" value="Ribosomal_S8"/>
    <property type="match status" value="1"/>
</dbReference>
<accession>A0A3A4ZAP9</accession>
<dbReference type="Gene3D" id="3.30.1370.30">
    <property type="match status" value="1"/>
</dbReference>
<dbReference type="SUPFAM" id="SSF56047">
    <property type="entry name" value="Ribosomal protein S8"/>
    <property type="match status" value="1"/>
</dbReference>
<dbReference type="FunFam" id="3.30.1490.10:FF:000001">
    <property type="entry name" value="30S ribosomal protein S8"/>
    <property type="match status" value="1"/>
</dbReference>
<dbReference type="AlphaFoldDB" id="A0A3A4ZAP9"/>
<keyword evidence="5" id="KW-0699">rRNA-binding</keyword>
<evidence type="ECO:0000256" key="3">
    <source>
        <dbReference type="ARBA" id="ARBA00023274"/>
    </source>
</evidence>